<dbReference type="InterPro" id="IPR036907">
    <property type="entry name" value="5'-Nucleotdase_C_sf"/>
</dbReference>
<dbReference type="EMBL" id="BMGG01000004">
    <property type="protein sequence ID" value="GGC63838.1"/>
    <property type="molecule type" value="Genomic_DNA"/>
</dbReference>
<dbReference type="Gene3D" id="3.90.780.10">
    <property type="entry name" value="5'-Nucleotidase, C-terminal domain"/>
    <property type="match status" value="1"/>
</dbReference>
<gene>
    <name evidence="5" type="ORF">GCM10010994_23030</name>
</gene>
<dbReference type="GO" id="GO:0016787">
    <property type="term" value="F:hydrolase activity"/>
    <property type="evidence" value="ECO:0007669"/>
    <property type="project" value="UniProtKB-KW"/>
</dbReference>
<dbReference type="InterPro" id="IPR006311">
    <property type="entry name" value="TAT_signal"/>
</dbReference>
<evidence type="ECO:0000313" key="6">
    <source>
        <dbReference type="Proteomes" id="UP000637002"/>
    </source>
</evidence>
<dbReference type="GO" id="GO:0009166">
    <property type="term" value="P:nucleotide catabolic process"/>
    <property type="evidence" value="ECO:0007669"/>
    <property type="project" value="InterPro"/>
</dbReference>
<comment type="similarity">
    <text evidence="2">Belongs to the 5'-nucleotidase family.</text>
</comment>
<dbReference type="PROSITE" id="PS51318">
    <property type="entry name" value="TAT"/>
    <property type="match status" value="1"/>
</dbReference>
<keyword evidence="2" id="KW-0547">Nucleotide-binding</keyword>
<evidence type="ECO:0000259" key="3">
    <source>
        <dbReference type="Pfam" id="PF00149"/>
    </source>
</evidence>
<dbReference type="SUPFAM" id="SSF55816">
    <property type="entry name" value="5'-nucleotidase (syn. UDP-sugar hydrolase), C-terminal domain"/>
    <property type="match status" value="1"/>
</dbReference>
<evidence type="ECO:0000313" key="5">
    <source>
        <dbReference type="EMBL" id="GGC63838.1"/>
    </source>
</evidence>
<protein>
    <submittedName>
        <fullName evidence="5">Multifunctional 2',3'-cyclic-nucleotide 2'-phosphodiesterase/5'-nucleotidase/3'-nucleotidase</fullName>
    </submittedName>
</protein>
<dbReference type="PANTHER" id="PTHR11575:SF24">
    <property type="entry name" value="5'-NUCLEOTIDASE"/>
    <property type="match status" value="1"/>
</dbReference>
<keyword evidence="2" id="KW-0378">Hydrolase</keyword>
<dbReference type="InterPro" id="IPR008334">
    <property type="entry name" value="5'-Nucleotdase_C"/>
</dbReference>
<dbReference type="PANTHER" id="PTHR11575">
    <property type="entry name" value="5'-NUCLEOTIDASE-RELATED"/>
    <property type="match status" value="1"/>
</dbReference>
<dbReference type="InterPro" id="IPR029052">
    <property type="entry name" value="Metallo-depent_PP-like"/>
</dbReference>
<dbReference type="SUPFAM" id="SSF56300">
    <property type="entry name" value="Metallo-dependent phosphatases"/>
    <property type="match status" value="1"/>
</dbReference>
<feature type="domain" description="Calcineurin-like phosphoesterase" evidence="3">
    <location>
        <begin position="38"/>
        <end position="235"/>
    </location>
</feature>
<dbReference type="Gene3D" id="3.60.21.10">
    <property type="match status" value="1"/>
</dbReference>
<comment type="caution">
    <text evidence="5">The sequence shown here is derived from an EMBL/GenBank/DDBJ whole genome shotgun (WGS) entry which is preliminary data.</text>
</comment>
<reference evidence="5" key="2">
    <citation type="submission" date="2020-09" db="EMBL/GenBank/DDBJ databases">
        <authorList>
            <person name="Sun Q."/>
            <person name="Zhou Y."/>
        </authorList>
    </citation>
    <scope>NUCLEOTIDE SEQUENCE</scope>
    <source>
        <strain evidence="5">CGMCC 1.12919</strain>
    </source>
</reference>
<keyword evidence="6" id="KW-1185">Reference proteome</keyword>
<organism evidence="5 6">
    <name type="scientific">Chelatococcus reniformis</name>
    <dbReference type="NCBI Taxonomy" id="1494448"/>
    <lineage>
        <taxon>Bacteria</taxon>
        <taxon>Pseudomonadati</taxon>
        <taxon>Pseudomonadota</taxon>
        <taxon>Alphaproteobacteria</taxon>
        <taxon>Hyphomicrobiales</taxon>
        <taxon>Chelatococcaceae</taxon>
        <taxon>Chelatococcus</taxon>
    </lineage>
</organism>
<evidence type="ECO:0000256" key="1">
    <source>
        <dbReference type="ARBA" id="ARBA00022729"/>
    </source>
</evidence>
<dbReference type="GO" id="GO:0000166">
    <property type="term" value="F:nucleotide binding"/>
    <property type="evidence" value="ECO:0007669"/>
    <property type="project" value="UniProtKB-KW"/>
</dbReference>
<dbReference type="AlphaFoldDB" id="A0A916XDK2"/>
<dbReference type="Pfam" id="PF02872">
    <property type="entry name" value="5_nucleotid_C"/>
    <property type="match status" value="1"/>
</dbReference>
<dbReference type="Pfam" id="PF00149">
    <property type="entry name" value="Metallophos"/>
    <property type="match status" value="1"/>
</dbReference>
<name>A0A916XDK2_9HYPH</name>
<dbReference type="RefSeq" id="WP_188609319.1">
    <property type="nucleotide sequence ID" value="NZ_BMGG01000004.1"/>
</dbReference>
<dbReference type="Proteomes" id="UP000637002">
    <property type="component" value="Unassembled WGS sequence"/>
</dbReference>
<accession>A0A916XDK2</accession>
<evidence type="ECO:0000259" key="4">
    <source>
        <dbReference type="Pfam" id="PF02872"/>
    </source>
</evidence>
<reference evidence="5" key="1">
    <citation type="journal article" date="2014" name="Int. J. Syst. Evol. Microbiol.">
        <title>Complete genome sequence of Corynebacterium casei LMG S-19264T (=DSM 44701T), isolated from a smear-ripened cheese.</title>
        <authorList>
            <consortium name="US DOE Joint Genome Institute (JGI-PGF)"/>
            <person name="Walter F."/>
            <person name="Albersmeier A."/>
            <person name="Kalinowski J."/>
            <person name="Ruckert C."/>
        </authorList>
    </citation>
    <scope>NUCLEOTIDE SEQUENCE</scope>
    <source>
        <strain evidence="5">CGMCC 1.12919</strain>
    </source>
</reference>
<dbReference type="InterPro" id="IPR006179">
    <property type="entry name" value="5_nucleotidase/apyrase"/>
</dbReference>
<feature type="domain" description="5'-Nucleotidase C-terminal" evidence="4">
    <location>
        <begin position="325"/>
        <end position="470"/>
    </location>
</feature>
<dbReference type="InterPro" id="IPR004843">
    <property type="entry name" value="Calcineurin-like_PHP"/>
</dbReference>
<dbReference type="PRINTS" id="PR01607">
    <property type="entry name" value="APYRASEFAMLY"/>
</dbReference>
<proteinExistence type="inferred from homology"/>
<keyword evidence="1" id="KW-0732">Signal</keyword>
<evidence type="ECO:0000256" key="2">
    <source>
        <dbReference type="RuleBase" id="RU362119"/>
    </source>
</evidence>
<sequence>MGEVTRRGALGALTLPMLAAGGGSAAQEAAAPKPTFSLLLVNDIYRMDAEGGRGGFSKLAAVVKAERARGVPMLFCHAGDTFSPSLMSGFDHGAHIVELTNMVAPDVFVPGNHEFDFGQQVYFQRIGELKAPVFAANLRDAEDRPLPRHHDRRIYELGGVRVGLVGLALTETPLQSTPGDLKFGPIIDTLRQQTLALRQEGAEFIVAVTHTDRAMDFRIVRSKLVDVLLTGHDHDLAIEYDDEAAMVESNHDANFVTSVDVFVRRAAAAEGGAATLAWSPGFRIHDTLTVEPDPAVLARVRQLDRDLSRALEEPLAKLGVELDSRSASVRYRETAIGDLFADAIRAATGADAAMLNGGGIRGNRVYPAGATVTRRDVLIELPFGNKTVVVTVSGQQLRAALENGFSRLDSRAGRFPQVSGLKVEVDTARPAGARVVSVAVDGRPLEPKATYTLATNDFMLRGGDGYGMLAGTSDPTADTGNRLLANDVMAYLRKLGTVTIKTDDRIEILP</sequence>